<dbReference type="PANTHER" id="PTHR47962">
    <property type="entry name" value="ATP-DEPENDENT HELICASE LHR-RELATED-RELATED"/>
    <property type="match status" value="1"/>
</dbReference>
<feature type="non-terminal residue" evidence="2">
    <location>
        <position position="55"/>
    </location>
</feature>
<gene>
    <name evidence="2" type="ORF">S01H1_19732</name>
</gene>
<dbReference type="GO" id="GO:0005524">
    <property type="term" value="F:ATP binding"/>
    <property type="evidence" value="ECO:0007669"/>
    <property type="project" value="InterPro"/>
</dbReference>
<protein>
    <recommendedName>
        <fullName evidence="1">DEAD/DEAH-box helicase domain-containing protein</fullName>
    </recommendedName>
</protein>
<evidence type="ECO:0000313" key="2">
    <source>
        <dbReference type="EMBL" id="GAF96405.1"/>
    </source>
</evidence>
<name>X0V6Y8_9ZZZZ</name>
<dbReference type="Pfam" id="PF00270">
    <property type="entry name" value="DEAD"/>
    <property type="match status" value="1"/>
</dbReference>
<proteinExistence type="predicted"/>
<dbReference type="SUPFAM" id="SSF52540">
    <property type="entry name" value="P-loop containing nucleoside triphosphate hydrolases"/>
    <property type="match status" value="1"/>
</dbReference>
<dbReference type="GO" id="GO:0003677">
    <property type="term" value="F:DNA binding"/>
    <property type="evidence" value="ECO:0007669"/>
    <property type="project" value="TreeGrafter"/>
</dbReference>
<comment type="caution">
    <text evidence="2">The sequence shown here is derived from an EMBL/GenBank/DDBJ whole genome shotgun (WGS) entry which is preliminary data.</text>
</comment>
<dbReference type="EMBL" id="BARS01010698">
    <property type="protein sequence ID" value="GAF96405.1"/>
    <property type="molecule type" value="Genomic_DNA"/>
</dbReference>
<organism evidence="2">
    <name type="scientific">marine sediment metagenome</name>
    <dbReference type="NCBI Taxonomy" id="412755"/>
    <lineage>
        <taxon>unclassified sequences</taxon>
        <taxon>metagenomes</taxon>
        <taxon>ecological metagenomes</taxon>
    </lineage>
</organism>
<dbReference type="PANTHER" id="PTHR47962:SF5">
    <property type="entry name" value="ATP-DEPENDENT HELICASE LHR-RELATED"/>
    <property type="match status" value="1"/>
</dbReference>
<sequence length="55" mass="5696">MAATVFDALHPRIQSGLRELGISEPTPPQEKAIGPISQGRSVLLVAPTASGKTEA</sequence>
<feature type="domain" description="DEAD/DEAH-box helicase" evidence="1">
    <location>
        <begin position="26"/>
        <end position="55"/>
    </location>
</feature>
<dbReference type="InterPro" id="IPR011545">
    <property type="entry name" value="DEAD/DEAH_box_helicase_dom"/>
</dbReference>
<evidence type="ECO:0000259" key="1">
    <source>
        <dbReference type="Pfam" id="PF00270"/>
    </source>
</evidence>
<dbReference type="AlphaFoldDB" id="X0V6Y8"/>
<dbReference type="InterPro" id="IPR027417">
    <property type="entry name" value="P-loop_NTPase"/>
</dbReference>
<dbReference type="InterPro" id="IPR052511">
    <property type="entry name" value="ATP-dep_Helicase"/>
</dbReference>
<accession>X0V6Y8</accession>
<reference evidence="2" key="1">
    <citation type="journal article" date="2014" name="Front. Microbiol.">
        <title>High frequency of phylogenetically diverse reductive dehalogenase-homologous genes in deep subseafloor sedimentary metagenomes.</title>
        <authorList>
            <person name="Kawai M."/>
            <person name="Futagami T."/>
            <person name="Toyoda A."/>
            <person name="Takaki Y."/>
            <person name="Nishi S."/>
            <person name="Hori S."/>
            <person name="Arai W."/>
            <person name="Tsubouchi T."/>
            <person name="Morono Y."/>
            <person name="Uchiyama I."/>
            <person name="Ito T."/>
            <person name="Fujiyama A."/>
            <person name="Inagaki F."/>
            <person name="Takami H."/>
        </authorList>
    </citation>
    <scope>NUCLEOTIDE SEQUENCE</scope>
    <source>
        <strain evidence="2">Expedition CK06-06</strain>
    </source>
</reference>
<dbReference type="GO" id="GO:0016887">
    <property type="term" value="F:ATP hydrolysis activity"/>
    <property type="evidence" value="ECO:0007669"/>
    <property type="project" value="TreeGrafter"/>
</dbReference>
<dbReference type="Gene3D" id="3.40.50.300">
    <property type="entry name" value="P-loop containing nucleotide triphosphate hydrolases"/>
    <property type="match status" value="1"/>
</dbReference>